<accession>A0A6J6L645</accession>
<evidence type="ECO:0000313" key="3">
    <source>
        <dbReference type="EMBL" id="CAB4982374.1"/>
    </source>
</evidence>
<protein>
    <submittedName>
        <fullName evidence="2">Unannotated protein</fullName>
    </submittedName>
</protein>
<proteinExistence type="predicted"/>
<reference evidence="2" key="1">
    <citation type="submission" date="2020-05" db="EMBL/GenBank/DDBJ databases">
        <authorList>
            <person name="Chiriac C."/>
            <person name="Salcher M."/>
            <person name="Ghai R."/>
            <person name="Kavagutti S V."/>
        </authorList>
    </citation>
    <scope>NUCLEOTIDE SEQUENCE</scope>
</reference>
<feature type="transmembrane region" description="Helical" evidence="1">
    <location>
        <begin position="66"/>
        <end position="88"/>
    </location>
</feature>
<keyword evidence="1" id="KW-0812">Transmembrane</keyword>
<sequence>MNAEQTDRVEQFKLEMEQLGVKDPSQGRDRLWVRMAIGLMAGGLICAIAAYPLAATGNDLEQGQAIVQGVLGLTAAVVGSALFLRYSFANFLRFWMARLSYEQQAQADRIIGSR</sequence>
<evidence type="ECO:0000256" key="1">
    <source>
        <dbReference type="SAM" id="Phobius"/>
    </source>
</evidence>
<organism evidence="2">
    <name type="scientific">freshwater metagenome</name>
    <dbReference type="NCBI Taxonomy" id="449393"/>
    <lineage>
        <taxon>unclassified sequences</taxon>
        <taxon>metagenomes</taxon>
        <taxon>ecological metagenomes</taxon>
    </lineage>
</organism>
<dbReference type="EMBL" id="CAEZWM010000079">
    <property type="protein sequence ID" value="CAB4657241.1"/>
    <property type="molecule type" value="Genomic_DNA"/>
</dbReference>
<gene>
    <name evidence="2" type="ORF">UFOPK2242_00750</name>
    <name evidence="3" type="ORF">UFOPK3974_00436</name>
</gene>
<keyword evidence="1" id="KW-1133">Transmembrane helix</keyword>
<evidence type="ECO:0000313" key="2">
    <source>
        <dbReference type="EMBL" id="CAB4657241.1"/>
    </source>
</evidence>
<dbReference type="AlphaFoldDB" id="A0A6J6L645"/>
<feature type="transmembrane region" description="Helical" evidence="1">
    <location>
        <begin position="31"/>
        <end position="54"/>
    </location>
</feature>
<keyword evidence="1" id="KW-0472">Membrane</keyword>
<name>A0A6J6L645_9ZZZZ</name>
<dbReference type="EMBL" id="CAFBOR010000041">
    <property type="protein sequence ID" value="CAB4982374.1"/>
    <property type="molecule type" value="Genomic_DNA"/>
</dbReference>